<sequence>MRQQEVAYCDICIGKIGLMPKVSIIKGSTVRIISAIKSFKPLVIAPRLYRIVTNAGAIQKRIFLVLTSSRFLRSFQLPIKPILCQTVVQLVGAISDQDVTSQSEE</sequence>
<reference evidence="1" key="1">
    <citation type="submission" date="2022-04" db="EMBL/GenBank/DDBJ databases">
        <title>Genome of the entomopathogenic fungus Entomophthora muscae.</title>
        <authorList>
            <person name="Elya C."/>
            <person name="Lovett B.R."/>
            <person name="Lee E."/>
            <person name="Macias A.M."/>
            <person name="Hajek A.E."/>
            <person name="De Bivort B.L."/>
            <person name="Kasson M.T."/>
            <person name="De Fine Licht H.H."/>
            <person name="Stajich J.E."/>
        </authorList>
    </citation>
    <scope>NUCLEOTIDE SEQUENCE</scope>
    <source>
        <strain evidence="1">Berkeley</strain>
    </source>
</reference>
<evidence type="ECO:0000313" key="1">
    <source>
        <dbReference type="EMBL" id="KAJ9058284.1"/>
    </source>
</evidence>
<evidence type="ECO:0000313" key="2">
    <source>
        <dbReference type="Proteomes" id="UP001165960"/>
    </source>
</evidence>
<gene>
    <name evidence="1" type="ORF">DSO57_1013770</name>
</gene>
<organism evidence="1 2">
    <name type="scientific">Entomophthora muscae</name>
    <dbReference type="NCBI Taxonomy" id="34485"/>
    <lineage>
        <taxon>Eukaryota</taxon>
        <taxon>Fungi</taxon>
        <taxon>Fungi incertae sedis</taxon>
        <taxon>Zoopagomycota</taxon>
        <taxon>Entomophthoromycotina</taxon>
        <taxon>Entomophthoromycetes</taxon>
        <taxon>Entomophthorales</taxon>
        <taxon>Entomophthoraceae</taxon>
        <taxon>Entomophthora</taxon>
    </lineage>
</organism>
<dbReference type="EMBL" id="QTSX02005731">
    <property type="protein sequence ID" value="KAJ9058284.1"/>
    <property type="molecule type" value="Genomic_DNA"/>
</dbReference>
<proteinExistence type="predicted"/>
<protein>
    <submittedName>
        <fullName evidence="1">Uncharacterized protein</fullName>
    </submittedName>
</protein>
<dbReference type="Proteomes" id="UP001165960">
    <property type="component" value="Unassembled WGS sequence"/>
</dbReference>
<comment type="caution">
    <text evidence="1">The sequence shown here is derived from an EMBL/GenBank/DDBJ whole genome shotgun (WGS) entry which is preliminary data.</text>
</comment>
<name>A0ACC2S7D6_9FUNG</name>
<accession>A0ACC2S7D6</accession>
<keyword evidence="2" id="KW-1185">Reference proteome</keyword>